<dbReference type="InterPro" id="IPR000683">
    <property type="entry name" value="Gfo/Idh/MocA-like_OxRdtase_N"/>
</dbReference>
<name>A0AAU7DWE0_9MICO</name>
<keyword evidence="3" id="KW-0520">NAD</keyword>
<dbReference type="Gene3D" id="3.30.360.10">
    <property type="entry name" value="Dihydrodipicolinate Reductase, domain 2"/>
    <property type="match status" value="1"/>
</dbReference>
<dbReference type="Gene3D" id="3.40.50.720">
    <property type="entry name" value="NAD(P)-binding Rossmann-like Domain"/>
    <property type="match status" value="1"/>
</dbReference>
<proteinExistence type="inferred from homology"/>
<keyword evidence="2" id="KW-0560">Oxidoreductase</keyword>
<feature type="domain" description="GFO/IDH/MocA-like oxidoreductase" evidence="5">
    <location>
        <begin position="133"/>
        <end position="254"/>
    </location>
</feature>
<dbReference type="GO" id="GO:0016491">
    <property type="term" value="F:oxidoreductase activity"/>
    <property type="evidence" value="ECO:0007669"/>
    <property type="project" value="UniProtKB-KW"/>
</dbReference>
<evidence type="ECO:0000256" key="2">
    <source>
        <dbReference type="ARBA" id="ARBA00023002"/>
    </source>
</evidence>
<dbReference type="AlphaFoldDB" id="A0AAU7DWE0"/>
<evidence type="ECO:0000256" key="3">
    <source>
        <dbReference type="ARBA" id="ARBA00023027"/>
    </source>
</evidence>
<dbReference type="InterPro" id="IPR051317">
    <property type="entry name" value="Gfo/Idh/MocA_oxidoreduct"/>
</dbReference>
<dbReference type="Pfam" id="PF01408">
    <property type="entry name" value="GFO_IDH_MocA"/>
    <property type="match status" value="1"/>
</dbReference>
<gene>
    <name evidence="6" type="ORF">V5R04_00020</name>
</gene>
<dbReference type="Pfam" id="PF22725">
    <property type="entry name" value="GFO_IDH_MocA_C3"/>
    <property type="match status" value="1"/>
</dbReference>
<dbReference type="GO" id="GO:0000166">
    <property type="term" value="F:nucleotide binding"/>
    <property type="evidence" value="ECO:0007669"/>
    <property type="project" value="InterPro"/>
</dbReference>
<comment type="similarity">
    <text evidence="1">Belongs to the Gfo/Idh/MocA family.</text>
</comment>
<dbReference type="SUPFAM" id="SSF51735">
    <property type="entry name" value="NAD(P)-binding Rossmann-fold domains"/>
    <property type="match status" value="1"/>
</dbReference>
<sequence>MKQIRVAVIGYGVAGQIFHAPLIASNAQYELAMIVTGNEDRAAAARTCYPNAQVVAETAAVFEEAAGIDLVVIASPHHTHVPYAKMAVARGMDVVIDKPIAPSSKAARELMAEATALGRIVTVFQNRRWDGDYLTVKDVVDSGVLGEIFQFESAFSWREAFTGAGWKETTPVTEGGGITYDLAPHLMDQAIGLFGAITDLHGELDSRNTNGVNDDDSFITMRHESGVRTRLWMSKCHDLTRPRFRVVGSQGILESYGLDPQEGQLAAGQLPGFLGYGIHPEFSNVVVDAGDRRESPKLAGEYQTFYADLAQCIAVRGVPPVAAQDAIAVLELIERVTRDFGTDSGAPTPA</sequence>
<evidence type="ECO:0000259" key="4">
    <source>
        <dbReference type="Pfam" id="PF01408"/>
    </source>
</evidence>
<protein>
    <submittedName>
        <fullName evidence="6">Gfo/Idh/MocA family oxidoreductase</fullName>
    </submittedName>
</protein>
<dbReference type="InterPro" id="IPR055170">
    <property type="entry name" value="GFO_IDH_MocA-like_dom"/>
</dbReference>
<dbReference type="EMBL" id="CP146203">
    <property type="protein sequence ID" value="XBH21654.1"/>
    <property type="molecule type" value="Genomic_DNA"/>
</dbReference>
<evidence type="ECO:0000256" key="1">
    <source>
        <dbReference type="ARBA" id="ARBA00010928"/>
    </source>
</evidence>
<accession>A0AAU7DWE0</accession>
<reference evidence="6" key="1">
    <citation type="submission" date="2024-02" db="EMBL/GenBank/DDBJ databases">
        <title>Tomenella chthoni gen. nov. sp. nov., a member of the family Jonesiaceae isolated from bat guano.</title>
        <authorList>
            <person name="Miller S.L."/>
            <person name="King J."/>
            <person name="Sankaranarayanan K."/>
            <person name="Lawson P.A."/>
        </authorList>
    </citation>
    <scope>NUCLEOTIDE SEQUENCE</scope>
    <source>
        <strain evidence="6">BS-20</strain>
    </source>
</reference>
<dbReference type="PANTHER" id="PTHR43708">
    <property type="entry name" value="CONSERVED EXPRESSED OXIDOREDUCTASE (EUROFUNG)"/>
    <property type="match status" value="1"/>
</dbReference>
<organism evidence="6">
    <name type="scientific">Jonesiaceae bacterium BS-20</name>
    <dbReference type="NCBI Taxonomy" id="3120821"/>
    <lineage>
        <taxon>Bacteria</taxon>
        <taxon>Bacillati</taxon>
        <taxon>Actinomycetota</taxon>
        <taxon>Actinomycetes</taxon>
        <taxon>Micrococcales</taxon>
        <taxon>Jonesiaceae</taxon>
    </lineage>
</organism>
<dbReference type="SUPFAM" id="SSF55347">
    <property type="entry name" value="Glyceraldehyde-3-phosphate dehydrogenase-like, C-terminal domain"/>
    <property type="match status" value="1"/>
</dbReference>
<dbReference type="InterPro" id="IPR036291">
    <property type="entry name" value="NAD(P)-bd_dom_sf"/>
</dbReference>
<evidence type="ECO:0000313" key="6">
    <source>
        <dbReference type="EMBL" id="XBH21654.1"/>
    </source>
</evidence>
<dbReference type="PANTHER" id="PTHR43708:SF5">
    <property type="entry name" value="CONSERVED EXPRESSED OXIDOREDUCTASE (EUROFUNG)-RELATED"/>
    <property type="match status" value="1"/>
</dbReference>
<evidence type="ECO:0000259" key="5">
    <source>
        <dbReference type="Pfam" id="PF22725"/>
    </source>
</evidence>
<feature type="domain" description="Gfo/Idh/MocA-like oxidoreductase N-terminal" evidence="4">
    <location>
        <begin position="4"/>
        <end position="123"/>
    </location>
</feature>